<dbReference type="InterPro" id="IPR001164">
    <property type="entry name" value="ArfGAP_dom"/>
</dbReference>
<dbReference type="Pfam" id="PF01412">
    <property type="entry name" value="ArfGap"/>
    <property type="match status" value="1"/>
</dbReference>
<keyword evidence="5" id="KW-1185">Reference proteome</keyword>
<dbReference type="GO" id="GO:0008270">
    <property type="term" value="F:zinc ion binding"/>
    <property type="evidence" value="ECO:0007669"/>
    <property type="project" value="UniProtKB-KW"/>
</dbReference>
<feature type="region of interest" description="Disordered" evidence="2">
    <location>
        <begin position="295"/>
        <end position="434"/>
    </location>
</feature>
<accession>A0A9K3GKP0</accession>
<dbReference type="Gene3D" id="1.10.220.150">
    <property type="entry name" value="Arf GTPase activating protein"/>
    <property type="match status" value="1"/>
</dbReference>
<evidence type="ECO:0000256" key="2">
    <source>
        <dbReference type="SAM" id="MobiDB-lite"/>
    </source>
</evidence>
<dbReference type="SUPFAM" id="SSF57863">
    <property type="entry name" value="ArfGap/RecO-like zinc finger"/>
    <property type="match status" value="1"/>
</dbReference>
<dbReference type="InterPro" id="IPR037278">
    <property type="entry name" value="ARFGAP/RecO"/>
</dbReference>
<dbReference type="InterPro" id="IPR044820">
    <property type="entry name" value="AGD14-like"/>
</dbReference>
<dbReference type="PRINTS" id="PR00405">
    <property type="entry name" value="REVINTRACTNG"/>
</dbReference>
<gene>
    <name evidence="4" type="ORF">KIPB_008336</name>
</gene>
<dbReference type="PANTHER" id="PTHR46085:SF3">
    <property type="entry name" value="ARF GTPASE ACTIVATING PROTEIN"/>
    <property type="match status" value="1"/>
</dbReference>
<dbReference type="Proteomes" id="UP000265618">
    <property type="component" value="Unassembled WGS sequence"/>
</dbReference>
<evidence type="ECO:0000313" key="4">
    <source>
        <dbReference type="EMBL" id="GIQ86473.1"/>
    </source>
</evidence>
<dbReference type="AlphaFoldDB" id="A0A9K3GKP0"/>
<reference evidence="4 5" key="1">
    <citation type="journal article" date="2018" name="PLoS ONE">
        <title>The draft genome of Kipferlia bialata reveals reductive genome evolution in fornicate parasites.</title>
        <authorList>
            <person name="Tanifuji G."/>
            <person name="Takabayashi S."/>
            <person name="Kume K."/>
            <person name="Takagi M."/>
            <person name="Nakayama T."/>
            <person name="Kamikawa R."/>
            <person name="Inagaki Y."/>
            <person name="Hashimoto T."/>
        </authorList>
    </citation>
    <scope>NUCLEOTIDE SEQUENCE [LARGE SCALE GENOMIC DNA]</scope>
    <source>
        <strain evidence="4">NY0173</strain>
    </source>
</reference>
<name>A0A9K3GKP0_9EUKA</name>
<evidence type="ECO:0000259" key="3">
    <source>
        <dbReference type="PROSITE" id="PS50115"/>
    </source>
</evidence>
<dbReference type="PROSITE" id="PS50115">
    <property type="entry name" value="ARFGAP"/>
    <property type="match status" value="1"/>
</dbReference>
<keyword evidence="1" id="KW-0479">Metal-binding</keyword>
<feature type="compositionally biased region" description="Pro residues" evidence="2">
    <location>
        <begin position="392"/>
        <end position="408"/>
    </location>
</feature>
<evidence type="ECO:0000313" key="5">
    <source>
        <dbReference type="Proteomes" id="UP000265618"/>
    </source>
</evidence>
<dbReference type="GO" id="GO:0005096">
    <property type="term" value="F:GTPase activator activity"/>
    <property type="evidence" value="ECO:0007669"/>
    <property type="project" value="InterPro"/>
</dbReference>
<keyword evidence="1" id="KW-0862">Zinc</keyword>
<dbReference type="InterPro" id="IPR038508">
    <property type="entry name" value="ArfGAP_dom_sf"/>
</dbReference>
<comment type="caution">
    <text evidence="4">The sequence shown here is derived from an EMBL/GenBank/DDBJ whole genome shotgun (WGS) entry which is preliminary data.</text>
</comment>
<feature type="domain" description="Arf-GAP" evidence="3">
    <location>
        <begin position="12"/>
        <end position="133"/>
    </location>
</feature>
<sequence>MWSSMSAKREQEKVLRELKTLRALPCNRCCADCGSRSVPYVCITYSTFVCSTCSGVHSHMGHRVKGITLSKFKPTELAKLKQGGNAVDKKTYLGRWQSDLYPLPKEGDWDAVERFIRLKYTEKKWFDGPSSQGPAPKAAAHPTVPVPVHRVTAEYQREAPAALNPAPQAVPAAPADTGLIDFDDMMGGMTQAAPAPAPTSAPDDMSFWGGAAPAAAPAPAPVSSGFDFGPGPTQSRPAPQARAPVQNDDPFGMGMMAPAPAPAQDPFAFDSGFGSGGSGFTPVAAQAQTSGFDSFDSAADPFATQTRSAPPPQDVFGMGARAPRSVPPPKAPTPAPAPAPARQSNPFAGFDSAPAKPSSTHSVKKPHSSSWNPFAELAQDALDGINSAPVSAPAPTPAPAPVSAPAPAPVQQYMPPQQVHAPAPQGGSANLIDF</sequence>
<keyword evidence="1" id="KW-0863">Zinc-finger</keyword>
<proteinExistence type="predicted"/>
<evidence type="ECO:0000256" key="1">
    <source>
        <dbReference type="PROSITE-ProRule" id="PRU00288"/>
    </source>
</evidence>
<dbReference type="OrthoDB" id="6036at2759"/>
<dbReference type="CDD" id="cd08838">
    <property type="entry name" value="ArfGap_AGFG"/>
    <property type="match status" value="1"/>
</dbReference>
<organism evidence="4 5">
    <name type="scientific">Kipferlia bialata</name>
    <dbReference type="NCBI Taxonomy" id="797122"/>
    <lineage>
        <taxon>Eukaryota</taxon>
        <taxon>Metamonada</taxon>
        <taxon>Carpediemonas-like organisms</taxon>
        <taxon>Kipferlia</taxon>
    </lineage>
</organism>
<dbReference type="PANTHER" id="PTHR46085">
    <property type="entry name" value="ARFGAP/RECO-RELATED"/>
    <property type="match status" value="1"/>
</dbReference>
<dbReference type="SMART" id="SM00105">
    <property type="entry name" value="ArfGap"/>
    <property type="match status" value="1"/>
</dbReference>
<feature type="compositionally biased region" description="Pro residues" evidence="2">
    <location>
        <begin position="325"/>
        <end position="339"/>
    </location>
</feature>
<protein>
    <submittedName>
        <fullName evidence="4">Arf GTPase activating protein</fullName>
    </submittedName>
</protein>
<dbReference type="EMBL" id="BDIP01002555">
    <property type="protein sequence ID" value="GIQ86473.1"/>
    <property type="molecule type" value="Genomic_DNA"/>
</dbReference>